<keyword evidence="3" id="KW-1185">Reference proteome</keyword>
<gene>
    <name evidence="2" type="ORF">FB470_001947</name>
</gene>
<feature type="compositionally biased region" description="Acidic residues" evidence="1">
    <location>
        <begin position="39"/>
        <end position="54"/>
    </location>
</feature>
<accession>A0ABU0ERP1</accession>
<dbReference type="RefSeq" id="WP_306990567.1">
    <property type="nucleotide sequence ID" value="NZ_JAUSUT010000001.1"/>
</dbReference>
<evidence type="ECO:0000313" key="2">
    <source>
        <dbReference type="EMBL" id="MDQ0377953.1"/>
    </source>
</evidence>
<organism evidence="2 3">
    <name type="scientific">Amycolatopsis thermophila</name>
    <dbReference type="NCBI Taxonomy" id="206084"/>
    <lineage>
        <taxon>Bacteria</taxon>
        <taxon>Bacillati</taxon>
        <taxon>Actinomycetota</taxon>
        <taxon>Actinomycetes</taxon>
        <taxon>Pseudonocardiales</taxon>
        <taxon>Pseudonocardiaceae</taxon>
        <taxon>Amycolatopsis</taxon>
    </lineage>
</organism>
<reference evidence="2 3" key="1">
    <citation type="submission" date="2023-07" db="EMBL/GenBank/DDBJ databases">
        <title>Sequencing the genomes of 1000 actinobacteria strains.</title>
        <authorList>
            <person name="Klenk H.-P."/>
        </authorList>
    </citation>
    <scope>NUCLEOTIDE SEQUENCE [LARGE SCALE GENOMIC DNA]</scope>
    <source>
        <strain evidence="2 3">DSM 45805</strain>
    </source>
</reference>
<evidence type="ECO:0000313" key="3">
    <source>
        <dbReference type="Proteomes" id="UP001229651"/>
    </source>
</evidence>
<feature type="region of interest" description="Disordered" evidence="1">
    <location>
        <begin position="33"/>
        <end position="65"/>
    </location>
</feature>
<dbReference type="Proteomes" id="UP001229651">
    <property type="component" value="Unassembled WGS sequence"/>
</dbReference>
<name>A0ABU0ERP1_9PSEU</name>
<proteinExistence type="predicted"/>
<evidence type="ECO:0000256" key="1">
    <source>
        <dbReference type="SAM" id="MobiDB-lite"/>
    </source>
</evidence>
<protein>
    <submittedName>
        <fullName evidence="2">Uncharacterized protein</fullName>
    </submittedName>
</protein>
<comment type="caution">
    <text evidence="2">The sequence shown here is derived from an EMBL/GenBank/DDBJ whole genome shotgun (WGS) entry which is preliminary data.</text>
</comment>
<sequence>MPWLAQRVGGHPHYASAGSGLEAVYRRLGYVDVPAPGADEQDEPADTVEPDDAADTAVSSSRDRE</sequence>
<dbReference type="EMBL" id="JAUSUT010000001">
    <property type="protein sequence ID" value="MDQ0377953.1"/>
    <property type="molecule type" value="Genomic_DNA"/>
</dbReference>